<dbReference type="RefSeq" id="WP_345585463.1">
    <property type="nucleotide sequence ID" value="NZ_BAABJG010000003.1"/>
</dbReference>
<accession>A0ABW3ULZ2</accession>
<feature type="chain" id="PRO_5046833235" description="Lipoprotein" evidence="1">
    <location>
        <begin position="21"/>
        <end position="278"/>
    </location>
</feature>
<gene>
    <name evidence="2" type="ORF">ACFQ4B_15285</name>
</gene>
<organism evidence="2 3">
    <name type="scientific">Paenibacillus vulneris</name>
    <dbReference type="NCBI Taxonomy" id="1133364"/>
    <lineage>
        <taxon>Bacteria</taxon>
        <taxon>Bacillati</taxon>
        <taxon>Bacillota</taxon>
        <taxon>Bacilli</taxon>
        <taxon>Bacillales</taxon>
        <taxon>Paenibacillaceae</taxon>
        <taxon>Paenibacillus</taxon>
    </lineage>
</organism>
<evidence type="ECO:0000313" key="3">
    <source>
        <dbReference type="Proteomes" id="UP001597180"/>
    </source>
</evidence>
<keyword evidence="1" id="KW-0732">Signal</keyword>
<comment type="caution">
    <text evidence="2">The sequence shown here is derived from an EMBL/GenBank/DDBJ whole genome shotgun (WGS) entry which is preliminary data.</text>
</comment>
<evidence type="ECO:0000256" key="1">
    <source>
        <dbReference type="SAM" id="SignalP"/>
    </source>
</evidence>
<evidence type="ECO:0008006" key="4">
    <source>
        <dbReference type="Google" id="ProtNLM"/>
    </source>
</evidence>
<keyword evidence="3" id="KW-1185">Reference proteome</keyword>
<reference evidence="3" key="1">
    <citation type="journal article" date="2019" name="Int. J. Syst. Evol. Microbiol.">
        <title>The Global Catalogue of Microorganisms (GCM) 10K type strain sequencing project: providing services to taxonomists for standard genome sequencing and annotation.</title>
        <authorList>
            <consortium name="The Broad Institute Genomics Platform"/>
            <consortium name="The Broad Institute Genome Sequencing Center for Infectious Disease"/>
            <person name="Wu L."/>
            <person name="Ma J."/>
        </authorList>
    </citation>
    <scope>NUCLEOTIDE SEQUENCE [LARGE SCALE GENOMIC DNA]</scope>
    <source>
        <strain evidence="3">CCUG 53270</strain>
    </source>
</reference>
<protein>
    <recommendedName>
        <fullName evidence="4">Lipoprotein</fullName>
    </recommendedName>
</protein>
<proteinExistence type="predicted"/>
<evidence type="ECO:0000313" key="2">
    <source>
        <dbReference type="EMBL" id="MFD1221482.1"/>
    </source>
</evidence>
<dbReference type="EMBL" id="JBHTLU010000019">
    <property type="protein sequence ID" value="MFD1221482.1"/>
    <property type="molecule type" value="Genomic_DNA"/>
</dbReference>
<dbReference type="Proteomes" id="UP001597180">
    <property type="component" value="Unassembled WGS sequence"/>
</dbReference>
<name>A0ABW3ULZ2_9BACL</name>
<dbReference type="PROSITE" id="PS51257">
    <property type="entry name" value="PROKAR_LIPOPROTEIN"/>
    <property type="match status" value="1"/>
</dbReference>
<sequence>MKRWIGFMALTILVTGCSGAAESKTQAAASPIPQQVLEQPYYQELSTQHSLELEFYPLPSTEFQELREEKPPKEEVFLHTIEVQTSHEQSILVHLYAHKDDKNLIYGYLQDQDTWYSLGRLSGDGSSKVESSQWRGGTVPEFEVNGSFGLSIFYYREDSRKWVKDNDFQMHEIYKLDLDGDHKAEIIETLWTQDPYVAVYRWNPDVKQFETAHIAPAANSFFAGGSEPQFAFPFQEDGQWYIQSGNGDVYSFFKYSSGSITPVILDDTRNRLKEQLRY</sequence>
<feature type="signal peptide" evidence="1">
    <location>
        <begin position="1"/>
        <end position="20"/>
    </location>
</feature>